<dbReference type="EMBL" id="SRLO01001637">
    <property type="protein sequence ID" value="TNN36281.1"/>
    <property type="molecule type" value="Genomic_DNA"/>
</dbReference>
<organism evidence="2 3">
    <name type="scientific">Liparis tanakae</name>
    <name type="common">Tanaka's snailfish</name>
    <dbReference type="NCBI Taxonomy" id="230148"/>
    <lineage>
        <taxon>Eukaryota</taxon>
        <taxon>Metazoa</taxon>
        <taxon>Chordata</taxon>
        <taxon>Craniata</taxon>
        <taxon>Vertebrata</taxon>
        <taxon>Euteleostomi</taxon>
        <taxon>Actinopterygii</taxon>
        <taxon>Neopterygii</taxon>
        <taxon>Teleostei</taxon>
        <taxon>Neoteleostei</taxon>
        <taxon>Acanthomorphata</taxon>
        <taxon>Eupercaria</taxon>
        <taxon>Perciformes</taxon>
        <taxon>Cottioidei</taxon>
        <taxon>Cottales</taxon>
        <taxon>Liparidae</taxon>
        <taxon>Liparis</taxon>
    </lineage>
</organism>
<comment type="caution">
    <text evidence="2">The sequence shown here is derived from an EMBL/GenBank/DDBJ whole genome shotgun (WGS) entry which is preliminary data.</text>
</comment>
<reference evidence="2 3" key="1">
    <citation type="submission" date="2019-03" db="EMBL/GenBank/DDBJ databases">
        <title>First draft genome of Liparis tanakae, snailfish: a comprehensive survey of snailfish specific genes.</title>
        <authorList>
            <person name="Kim W."/>
            <person name="Song I."/>
            <person name="Jeong J.-H."/>
            <person name="Kim D."/>
            <person name="Kim S."/>
            <person name="Ryu S."/>
            <person name="Song J.Y."/>
            <person name="Lee S.K."/>
        </authorList>
    </citation>
    <scope>NUCLEOTIDE SEQUENCE [LARGE SCALE GENOMIC DNA]</scope>
    <source>
        <tissue evidence="2">Muscle</tissue>
    </source>
</reference>
<sequence length="268" mass="28677">MLVPWRSITDWTGRHNAARRQVRSARHVPVRLRAGALEEATGLNCTDLGGSVPGSDNNTLSLPLPPHDERGESPPQAPPTRRSSDGTGLSITRITFCSSFKVYQSRTTTPMSSEVDSNSSSQGTGSSPLIFFLSRLSPSSVRFLFTPTGTMTPMSSEVDSNSSSQGTGSSPLIFFLSRLSPSSVRFLFTPLGTMTPMSSEVDSNSSSQGTWSSPLIFFPSRLSPSSVRFLFTPLGTTTPMSSEVDSHSFTSQGTGSSPLLFFFSGLSP</sequence>
<keyword evidence="3" id="KW-1185">Reference proteome</keyword>
<proteinExistence type="predicted"/>
<dbReference type="Proteomes" id="UP000314294">
    <property type="component" value="Unassembled WGS sequence"/>
</dbReference>
<evidence type="ECO:0000313" key="3">
    <source>
        <dbReference type="Proteomes" id="UP000314294"/>
    </source>
</evidence>
<name>A0A4Z2F691_9TELE</name>
<evidence type="ECO:0000313" key="2">
    <source>
        <dbReference type="EMBL" id="TNN36281.1"/>
    </source>
</evidence>
<feature type="region of interest" description="Disordered" evidence="1">
    <location>
        <begin position="43"/>
        <end position="88"/>
    </location>
</feature>
<evidence type="ECO:0000256" key="1">
    <source>
        <dbReference type="SAM" id="MobiDB-lite"/>
    </source>
</evidence>
<protein>
    <submittedName>
        <fullName evidence="2">Uncharacterized protein</fullName>
    </submittedName>
</protein>
<dbReference type="AlphaFoldDB" id="A0A4Z2F691"/>
<accession>A0A4Z2F691</accession>
<gene>
    <name evidence="2" type="ORF">EYF80_053554</name>
</gene>